<dbReference type="InterPro" id="IPR019428">
    <property type="entry name" value="7TM_GPCR_serpentine_rcpt_Str"/>
</dbReference>
<feature type="transmembrane region" description="Helical" evidence="1">
    <location>
        <begin position="88"/>
        <end position="117"/>
    </location>
</feature>
<feature type="transmembrane region" description="Helical" evidence="1">
    <location>
        <begin position="14"/>
        <end position="32"/>
    </location>
</feature>
<dbReference type="PaxDb" id="6239-C06B3.1"/>
<dbReference type="PhylomeDB" id="Q17700"/>
<evidence type="ECO:0000313" key="3">
    <source>
        <dbReference type="Proteomes" id="UP000001940"/>
    </source>
</evidence>
<keyword evidence="1" id="KW-0812">Transmembrane</keyword>
<sequence>MARLGMIQILAQKLSAPLSLGLNAILIQLILYKSPHEMGMYKYLLCYISVFEVIFAFLTVIMQPDFFSHSSVFLVIARKDRLNLPVSFIYIMNLMLCGMFGMSMAFFALHFIYRYLVITGHEWVKNVSFYKLTILIFAPIIYGALWMTIVVNTMKPTESSNKILMEYFLDCKNLTVDDINYVGPNYYETFHGDPQLNWDALNGMLLLDIMVAFSVAIIIVFAIKCYKKVNILANSVQYSKAFRDLQSQLLRSSL</sequence>
<protein>
    <submittedName>
        <fullName evidence="2">Seven TM Receptor</fullName>
    </submittedName>
</protein>
<keyword evidence="3" id="KW-1185">Reference proteome</keyword>
<feature type="transmembrane region" description="Helical" evidence="1">
    <location>
        <begin position="44"/>
        <end position="62"/>
    </location>
</feature>
<dbReference type="HOGENOM" id="CLU_036335_2_4_1"/>
<dbReference type="Proteomes" id="UP000001940">
    <property type="component" value="Chromosome V"/>
</dbReference>
<dbReference type="OMA" id="MTIVVNT"/>
<proteinExistence type="predicted"/>
<dbReference type="OrthoDB" id="5854352at2759"/>
<gene>
    <name evidence="2 4" type="ORF">C06B3.1</name>
    <name evidence="2" type="ORF">CELE_C06B3.1</name>
</gene>
<dbReference type="AlphaFoldDB" id="Q17700"/>
<evidence type="ECO:0000256" key="1">
    <source>
        <dbReference type="SAM" id="Phobius"/>
    </source>
</evidence>
<keyword evidence="2" id="KW-0675">Receptor</keyword>
<evidence type="ECO:0000313" key="4">
    <source>
        <dbReference type="WormBase" id="C06B3.1"/>
    </source>
</evidence>
<dbReference type="WormBase" id="C06B3.1">
    <property type="protein sequence ID" value="CE15593"/>
    <property type="gene ID" value="WBGene00007360"/>
</dbReference>
<dbReference type="GO" id="GO:0005886">
    <property type="term" value="C:plasma membrane"/>
    <property type="evidence" value="ECO:0000318"/>
    <property type="project" value="GO_Central"/>
</dbReference>
<dbReference type="InParanoid" id="Q17700"/>
<dbReference type="eggNOG" id="ENOG502TFPH">
    <property type="taxonomic scope" value="Eukaryota"/>
</dbReference>
<feature type="transmembrane region" description="Helical" evidence="1">
    <location>
        <begin position="129"/>
        <end position="151"/>
    </location>
</feature>
<dbReference type="AGR" id="WB:WBGene00007360"/>
<reference evidence="2 3" key="1">
    <citation type="journal article" date="1998" name="Science">
        <title>Genome sequence of the nematode C. elegans: a platform for investigating biology.</title>
        <authorList>
            <consortium name="The C. elegans sequencing consortium"/>
            <person name="Sulson J.E."/>
            <person name="Waterston R."/>
        </authorList>
    </citation>
    <scope>NUCLEOTIDE SEQUENCE [LARGE SCALE GENOMIC DNA]</scope>
    <source>
        <strain evidence="2 3">Bristol N2</strain>
    </source>
</reference>
<keyword evidence="1" id="KW-0472">Membrane</keyword>
<dbReference type="GeneID" id="182289"/>
<dbReference type="GO" id="GO:0007186">
    <property type="term" value="P:G protein-coupled receptor signaling pathway"/>
    <property type="evidence" value="ECO:0000318"/>
    <property type="project" value="GO_Central"/>
</dbReference>
<dbReference type="UCSC" id="C06B3.1">
    <property type="organism name" value="c. elegans"/>
</dbReference>
<dbReference type="Pfam" id="PF10326">
    <property type="entry name" value="7TM_GPCR_Str"/>
    <property type="match status" value="1"/>
</dbReference>
<name>Q17700_CAEEL</name>
<dbReference type="STRING" id="6239.C06B3.1.1"/>
<dbReference type="SUPFAM" id="SSF81321">
    <property type="entry name" value="Family A G protein-coupled receptor-like"/>
    <property type="match status" value="1"/>
</dbReference>
<dbReference type="PANTHER" id="PTHR22943:SF65">
    <property type="entry name" value="SEVEN TM RECEPTOR"/>
    <property type="match status" value="1"/>
</dbReference>
<dbReference type="PIR" id="T18987">
    <property type="entry name" value="T18987"/>
</dbReference>
<dbReference type="GO" id="GO:0038022">
    <property type="term" value="F:G protein-coupled olfactory receptor activity"/>
    <property type="evidence" value="ECO:0000318"/>
    <property type="project" value="GO_Central"/>
</dbReference>
<evidence type="ECO:0000313" key="2">
    <source>
        <dbReference type="EMBL" id="CAB01121.1"/>
    </source>
</evidence>
<dbReference type="EMBL" id="BX284605">
    <property type="protein sequence ID" value="CAB01121.1"/>
    <property type="molecule type" value="Genomic_DNA"/>
</dbReference>
<keyword evidence="1" id="KW-1133">Transmembrane helix</keyword>
<feature type="transmembrane region" description="Helical" evidence="1">
    <location>
        <begin position="204"/>
        <end position="223"/>
    </location>
</feature>
<organism evidence="2 3">
    <name type="scientific">Caenorhabditis elegans</name>
    <dbReference type="NCBI Taxonomy" id="6239"/>
    <lineage>
        <taxon>Eukaryota</taxon>
        <taxon>Metazoa</taxon>
        <taxon>Ecdysozoa</taxon>
        <taxon>Nematoda</taxon>
        <taxon>Chromadorea</taxon>
        <taxon>Rhabditida</taxon>
        <taxon>Rhabditina</taxon>
        <taxon>Rhabditomorpha</taxon>
        <taxon>Rhabditoidea</taxon>
        <taxon>Rhabditidae</taxon>
        <taxon>Peloderinae</taxon>
        <taxon>Caenorhabditis</taxon>
    </lineage>
</organism>
<dbReference type="GO" id="GO:0042048">
    <property type="term" value="P:olfactory behavior"/>
    <property type="evidence" value="ECO:0000318"/>
    <property type="project" value="GO_Central"/>
</dbReference>
<dbReference type="KEGG" id="cel:CELE_C06B3.1"/>
<dbReference type="SMR" id="Q17700"/>
<accession>Q17700</accession>
<dbReference type="FunCoup" id="Q17700">
    <property type="interactions" value="96"/>
</dbReference>
<dbReference type="PANTHER" id="PTHR22943">
    <property type="entry name" value="7-TRANSMEMBRANE DOMAIN RECEPTOR C.ELEGANS"/>
    <property type="match status" value="1"/>
</dbReference>
<dbReference type="CTD" id="182289"/>
<dbReference type="RefSeq" id="NP_506447.1">
    <property type="nucleotide sequence ID" value="NM_074046.1"/>
</dbReference>